<keyword evidence="2" id="KW-0217">Developmental protein</keyword>
<dbReference type="GO" id="GO:0000978">
    <property type="term" value="F:RNA polymerase II cis-regulatory region sequence-specific DNA binding"/>
    <property type="evidence" value="ECO:0007669"/>
    <property type="project" value="TreeGrafter"/>
</dbReference>
<comment type="subcellular location">
    <subcellularLocation>
        <location evidence="1 7 8">Nucleus</location>
    </subcellularLocation>
</comment>
<evidence type="ECO:0000313" key="11">
    <source>
        <dbReference type="EMBL" id="PFX24985.1"/>
    </source>
</evidence>
<accession>A0A2B4S944</accession>
<keyword evidence="6 7" id="KW-0539">Nucleus</keyword>
<dbReference type="PROSITE" id="PS00027">
    <property type="entry name" value="HOMEOBOX_1"/>
    <property type="match status" value="1"/>
</dbReference>
<name>A0A2B4S944_STYPI</name>
<keyword evidence="3" id="KW-0524">Neurogenesis</keyword>
<dbReference type="SUPFAM" id="SSF46689">
    <property type="entry name" value="Homeodomain-like"/>
    <property type="match status" value="1"/>
</dbReference>
<evidence type="ECO:0000256" key="9">
    <source>
        <dbReference type="SAM" id="MobiDB-lite"/>
    </source>
</evidence>
<dbReference type="FunFam" id="1.10.10.60:FF:000068">
    <property type="entry name" value="Orthodenticle homeobox 1"/>
    <property type="match status" value="1"/>
</dbReference>
<sequence>MAGPYGRLPPGTTNLTLIHGMGLNPFNMDFVKLEALKYEGPPRKQRRERTTFTKAQLEILEDLFSKTKYPDIFMREDVATKINLPESRVQVWFKNKRAKYRQLKKQQQETQTKADQVKGKPCSSSPQPGNQAISPEPNKTSKNLNFRGVAIPQNDVTEFLKHSNLLKQNIEKQEGYRPFKPVDNAVEDHLMDLANYVHKKCMTT</sequence>
<dbReference type="GO" id="GO:0005634">
    <property type="term" value="C:nucleus"/>
    <property type="evidence" value="ECO:0007669"/>
    <property type="project" value="UniProtKB-SubCell"/>
</dbReference>
<comment type="caution">
    <text evidence="11">The sequence shown here is derived from an EMBL/GenBank/DDBJ whole genome shotgun (WGS) entry which is preliminary data.</text>
</comment>
<dbReference type="InterPro" id="IPR001356">
    <property type="entry name" value="HD"/>
</dbReference>
<evidence type="ECO:0000256" key="2">
    <source>
        <dbReference type="ARBA" id="ARBA00022473"/>
    </source>
</evidence>
<feature type="domain" description="Homeobox" evidence="10">
    <location>
        <begin position="43"/>
        <end position="103"/>
    </location>
</feature>
<evidence type="ECO:0000256" key="6">
    <source>
        <dbReference type="ARBA" id="ARBA00023242"/>
    </source>
</evidence>
<dbReference type="OrthoDB" id="6159439at2759"/>
<dbReference type="GO" id="GO:0007399">
    <property type="term" value="P:nervous system development"/>
    <property type="evidence" value="ECO:0007669"/>
    <property type="project" value="UniProtKB-KW"/>
</dbReference>
<dbReference type="PANTHER" id="PTHR45793:SF5">
    <property type="entry name" value="HOMEOTIC PROTEIN OCELLILESS"/>
    <property type="match status" value="1"/>
</dbReference>
<keyword evidence="5 7" id="KW-0371">Homeobox</keyword>
<keyword evidence="12" id="KW-1185">Reference proteome</keyword>
<feature type="DNA-binding region" description="Homeobox" evidence="7">
    <location>
        <begin position="45"/>
        <end position="104"/>
    </location>
</feature>
<dbReference type="InterPro" id="IPR009057">
    <property type="entry name" value="Homeodomain-like_sf"/>
</dbReference>
<dbReference type="Proteomes" id="UP000225706">
    <property type="component" value="Unassembled WGS sequence"/>
</dbReference>
<feature type="region of interest" description="Disordered" evidence="9">
    <location>
        <begin position="103"/>
        <end position="144"/>
    </location>
</feature>
<dbReference type="Pfam" id="PF00046">
    <property type="entry name" value="Homeodomain"/>
    <property type="match status" value="1"/>
</dbReference>
<dbReference type="STRING" id="50429.A0A2B4S944"/>
<evidence type="ECO:0000256" key="5">
    <source>
        <dbReference type="ARBA" id="ARBA00023155"/>
    </source>
</evidence>
<evidence type="ECO:0000313" key="12">
    <source>
        <dbReference type="Proteomes" id="UP000225706"/>
    </source>
</evidence>
<dbReference type="CDD" id="cd00086">
    <property type="entry name" value="homeodomain"/>
    <property type="match status" value="1"/>
</dbReference>
<dbReference type="PANTHER" id="PTHR45793">
    <property type="entry name" value="HOMEOBOX PROTEIN"/>
    <property type="match status" value="1"/>
</dbReference>
<dbReference type="Gene3D" id="1.10.10.60">
    <property type="entry name" value="Homeodomain-like"/>
    <property type="match status" value="1"/>
</dbReference>
<reference evidence="12" key="1">
    <citation type="journal article" date="2017" name="bioRxiv">
        <title>Comparative analysis of the genomes of Stylophora pistillata and Acropora digitifera provides evidence for extensive differences between species of corals.</title>
        <authorList>
            <person name="Voolstra C.R."/>
            <person name="Li Y."/>
            <person name="Liew Y.J."/>
            <person name="Baumgarten S."/>
            <person name="Zoccola D."/>
            <person name="Flot J.-F."/>
            <person name="Tambutte S."/>
            <person name="Allemand D."/>
            <person name="Aranda M."/>
        </authorList>
    </citation>
    <scope>NUCLEOTIDE SEQUENCE [LARGE SCALE GENOMIC DNA]</scope>
</reference>
<gene>
    <name evidence="11" type="primary">otx1b</name>
    <name evidence="11" type="ORF">AWC38_SpisGene10394</name>
</gene>
<feature type="compositionally biased region" description="Polar residues" evidence="9">
    <location>
        <begin position="122"/>
        <end position="144"/>
    </location>
</feature>
<evidence type="ECO:0000256" key="4">
    <source>
        <dbReference type="ARBA" id="ARBA00023125"/>
    </source>
</evidence>
<evidence type="ECO:0000259" key="10">
    <source>
        <dbReference type="PROSITE" id="PS50071"/>
    </source>
</evidence>
<dbReference type="AlphaFoldDB" id="A0A2B4S944"/>
<dbReference type="EMBL" id="LSMT01000162">
    <property type="protein sequence ID" value="PFX24985.1"/>
    <property type="molecule type" value="Genomic_DNA"/>
</dbReference>
<organism evidence="11 12">
    <name type="scientific">Stylophora pistillata</name>
    <name type="common">Smooth cauliflower coral</name>
    <dbReference type="NCBI Taxonomy" id="50429"/>
    <lineage>
        <taxon>Eukaryota</taxon>
        <taxon>Metazoa</taxon>
        <taxon>Cnidaria</taxon>
        <taxon>Anthozoa</taxon>
        <taxon>Hexacorallia</taxon>
        <taxon>Scleractinia</taxon>
        <taxon>Astrocoeniina</taxon>
        <taxon>Pocilloporidae</taxon>
        <taxon>Stylophora</taxon>
    </lineage>
</organism>
<evidence type="ECO:0000256" key="3">
    <source>
        <dbReference type="ARBA" id="ARBA00022902"/>
    </source>
</evidence>
<evidence type="ECO:0000256" key="7">
    <source>
        <dbReference type="PROSITE-ProRule" id="PRU00108"/>
    </source>
</evidence>
<dbReference type="InterPro" id="IPR017970">
    <property type="entry name" value="Homeobox_CS"/>
</dbReference>
<proteinExistence type="predicted"/>
<keyword evidence="4 7" id="KW-0238">DNA-binding</keyword>
<dbReference type="GO" id="GO:0045944">
    <property type="term" value="P:positive regulation of transcription by RNA polymerase II"/>
    <property type="evidence" value="ECO:0007669"/>
    <property type="project" value="UniProtKB-ARBA"/>
</dbReference>
<dbReference type="PROSITE" id="PS50071">
    <property type="entry name" value="HOMEOBOX_2"/>
    <property type="match status" value="1"/>
</dbReference>
<dbReference type="SMART" id="SM00389">
    <property type="entry name" value="HOX"/>
    <property type="match status" value="1"/>
</dbReference>
<evidence type="ECO:0000256" key="1">
    <source>
        <dbReference type="ARBA" id="ARBA00004123"/>
    </source>
</evidence>
<protein>
    <submittedName>
        <fullName evidence="11">Homeobox protein OTX1 B</fullName>
    </submittedName>
</protein>
<evidence type="ECO:0000256" key="8">
    <source>
        <dbReference type="RuleBase" id="RU000682"/>
    </source>
</evidence>
<dbReference type="GO" id="GO:0000981">
    <property type="term" value="F:DNA-binding transcription factor activity, RNA polymerase II-specific"/>
    <property type="evidence" value="ECO:0007669"/>
    <property type="project" value="InterPro"/>
</dbReference>